<evidence type="ECO:0000313" key="3">
    <source>
        <dbReference type="Proteomes" id="UP000005038"/>
    </source>
</evidence>
<proteinExistence type="predicted"/>
<feature type="transmembrane region" description="Helical" evidence="1">
    <location>
        <begin position="188"/>
        <end position="207"/>
    </location>
</feature>
<gene>
    <name evidence="2" type="ORF">GOOTI_090_00040</name>
</gene>
<dbReference type="STRING" id="1108044.GOOTI_090_00040"/>
<dbReference type="Pfam" id="PF06197">
    <property type="entry name" value="DUF998"/>
    <property type="match status" value="1"/>
</dbReference>
<evidence type="ECO:0008006" key="4">
    <source>
        <dbReference type="Google" id="ProtNLM"/>
    </source>
</evidence>
<comment type="caution">
    <text evidence="2">The sequence shown here is derived from an EMBL/GenBank/DDBJ whole genome shotgun (WGS) entry which is preliminary data.</text>
</comment>
<feature type="transmembrane region" description="Helical" evidence="1">
    <location>
        <begin position="21"/>
        <end position="41"/>
    </location>
</feature>
<feature type="transmembrane region" description="Helical" evidence="1">
    <location>
        <begin position="127"/>
        <end position="151"/>
    </location>
</feature>
<reference evidence="2" key="1">
    <citation type="submission" date="2012-02" db="EMBL/GenBank/DDBJ databases">
        <title>Whole genome shotgun sequence of Gordonia otitidis NBRC 100426.</title>
        <authorList>
            <person name="Yoshida I."/>
            <person name="Hosoyama A."/>
            <person name="Tsuchikane K."/>
            <person name="Katsumata H."/>
            <person name="Yamazaki S."/>
            <person name="Fujita N."/>
        </authorList>
    </citation>
    <scope>NUCLEOTIDE SEQUENCE [LARGE SCALE GENOMIC DNA]</scope>
    <source>
        <strain evidence="2">NBRC 100426</strain>
    </source>
</reference>
<feature type="transmembrane region" description="Helical" evidence="1">
    <location>
        <begin position="100"/>
        <end position="121"/>
    </location>
</feature>
<keyword evidence="1" id="KW-1133">Transmembrane helix</keyword>
<accession>H5TKG7</accession>
<feature type="transmembrane region" description="Helical" evidence="1">
    <location>
        <begin position="158"/>
        <end position="176"/>
    </location>
</feature>
<evidence type="ECO:0000313" key="2">
    <source>
        <dbReference type="EMBL" id="GAB33975.1"/>
    </source>
</evidence>
<dbReference type="AlphaFoldDB" id="H5TKG7"/>
<dbReference type="Proteomes" id="UP000005038">
    <property type="component" value="Unassembled WGS sequence"/>
</dbReference>
<sequence>MNREMALEAELRMGARGGNTRTYRLSNIATALWVSTIQLVAVEEIASSSWPEYSRIKQYVSDLGTAASPNHLMVNTSIALAALCLIAGTLIWVQLGVLDAVMAGGLCVSGMGMLILSWFHLDSSPLIHGLAANMAFAFGPVTTLYIAFYALRDQVPTVLNAIAIGLSIAASCGWVVHATNIEPVRGLTQRVMESFYLLALIAIALILRRSKHSRDSTQN</sequence>
<keyword evidence="1" id="KW-0812">Transmembrane</keyword>
<feature type="transmembrane region" description="Helical" evidence="1">
    <location>
        <begin position="72"/>
        <end position="93"/>
    </location>
</feature>
<dbReference type="EMBL" id="BAFB01000090">
    <property type="protein sequence ID" value="GAB33975.1"/>
    <property type="molecule type" value="Genomic_DNA"/>
</dbReference>
<evidence type="ECO:0000256" key="1">
    <source>
        <dbReference type="SAM" id="Phobius"/>
    </source>
</evidence>
<protein>
    <recommendedName>
        <fullName evidence="4">DUF998 domain-containing protein</fullName>
    </recommendedName>
</protein>
<organism evidence="2 3">
    <name type="scientific">Gordonia otitidis (strain DSM 44809 / CCUG 52243 / JCM 12355 / NBRC 100426 / IFM 10032)</name>
    <dbReference type="NCBI Taxonomy" id="1108044"/>
    <lineage>
        <taxon>Bacteria</taxon>
        <taxon>Bacillati</taxon>
        <taxon>Actinomycetota</taxon>
        <taxon>Actinomycetes</taxon>
        <taxon>Mycobacteriales</taxon>
        <taxon>Gordoniaceae</taxon>
        <taxon>Gordonia</taxon>
    </lineage>
</organism>
<keyword evidence="1" id="KW-0472">Membrane</keyword>
<dbReference type="InterPro" id="IPR009339">
    <property type="entry name" value="DUF998"/>
</dbReference>
<name>H5TKG7_GORO1</name>
<keyword evidence="3" id="KW-1185">Reference proteome</keyword>